<proteinExistence type="predicted"/>
<name>A0A6J8CF86_MYTCO</name>
<accession>A0A6J8CF86</accession>
<keyword evidence="2" id="KW-1185">Reference proteome</keyword>
<gene>
    <name evidence="1" type="ORF">MCOR_29837</name>
</gene>
<dbReference type="OrthoDB" id="6111720at2759"/>
<dbReference type="SUPFAM" id="SSF49899">
    <property type="entry name" value="Concanavalin A-like lectins/glucanases"/>
    <property type="match status" value="1"/>
</dbReference>
<reference evidence="1 2" key="1">
    <citation type="submission" date="2020-06" db="EMBL/GenBank/DDBJ databases">
        <authorList>
            <person name="Li R."/>
            <person name="Bekaert M."/>
        </authorList>
    </citation>
    <scope>NUCLEOTIDE SEQUENCE [LARGE SCALE GENOMIC DNA]</scope>
    <source>
        <strain evidence="2">wild</strain>
    </source>
</reference>
<organism evidence="1 2">
    <name type="scientific">Mytilus coruscus</name>
    <name type="common">Sea mussel</name>
    <dbReference type="NCBI Taxonomy" id="42192"/>
    <lineage>
        <taxon>Eukaryota</taxon>
        <taxon>Metazoa</taxon>
        <taxon>Spiralia</taxon>
        <taxon>Lophotrochozoa</taxon>
        <taxon>Mollusca</taxon>
        <taxon>Bivalvia</taxon>
        <taxon>Autobranchia</taxon>
        <taxon>Pteriomorphia</taxon>
        <taxon>Mytilida</taxon>
        <taxon>Mytiloidea</taxon>
        <taxon>Mytilidae</taxon>
        <taxon>Mytilinae</taxon>
        <taxon>Mytilus</taxon>
    </lineage>
</organism>
<dbReference type="AlphaFoldDB" id="A0A6J8CF86"/>
<protein>
    <submittedName>
        <fullName evidence="1">Uncharacterized protein</fullName>
    </submittedName>
</protein>
<dbReference type="InterPro" id="IPR013320">
    <property type="entry name" value="ConA-like_dom_sf"/>
</dbReference>
<dbReference type="Proteomes" id="UP000507470">
    <property type="component" value="Unassembled WGS sequence"/>
</dbReference>
<dbReference type="EMBL" id="CACVKT020005429">
    <property type="protein sequence ID" value="CAC5395143.1"/>
    <property type="molecule type" value="Genomic_DNA"/>
</dbReference>
<evidence type="ECO:0000313" key="1">
    <source>
        <dbReference type="EMBL" id="CAC5395143.1"/>
    </source>
</evidence>
<evidence type="ECO:0000313" key="2">
    <source>
        <dbReference type="Proteomes" id="UP000507470"/>
    </source>
</evidence>
<sequence>MDKRKMSPRWTYQIELCECAKISELVPSSYTFEGHTCVPEIYLPFTNDFSDHSGNNVYVRVDNASLTSGAACFDGKSAIAIPAFANMDYGGTFHVHVRYKHLDLTTNLQSLIFNGDCNKSPTLIIGTKMSGNHLSLLTNLNEEKKMWVSSKRPLTDWRDVWLKFERGELILQTNDHTNMAPLNGAIARSECGMKIGWGKGYDNFIGCIDEVSIHRCHPEVTVNKS</sequence>